<proteinExistence type="predicted"/>
<name>A0A7X0TXC7_9ACTN</name>
<evidence type="ECO:0000313" key="8">
    <source>
        <dbReference type="Proteomes" id="UP000565579"/>
    </source>
</evidence>
<organism evidence="7 8">
    <name type="scientific">Nonomuraea rubra</name>
    <dbReference type="NCBI Taxonomy" id="46180"/>
    <lineage>
        <taxon>Bacteria</taxon>
        <taxon>Bacillati</taxon>
        <taxon>Actinomycetota</taxon>
        <taxon>Actinomycetes</taxon>
        <taxon>Streptosporangiales</taxon>
        <taxon>Streptosporangiaceae</taxon>
        <taxon>Nonomuraea</taxon>
    </lineage>
</organism>
<protein>
    <submittedName>
        <fullName evidence="7">AcrR family transcriptional regulator</fullName>
    </submittedName>
</protein>
<sequence>MADTERRHHGNRHGRSEAARQAVLQAADDLLAEKGFAGVTMEGIAARAGVAKQTVYRWWSSKTAVLVDAFVEDLAEELTPPDHGALALDLPAYLGRLAHVLSATDTGAVFRALIAQAQHDPAFGADFRARYLDEQRRRDRLPLERAVARGELPAGLDVAAETDRLVGPLYYRVLVTDEPVGRAYTDRLADDFLRRVASGIAGADAGGDVGLDAGEGVGGAVGSDAGEGVSRAVGLEAGEGAGGGVSGRAAPG</sequence>
<dbReference type="InterPro" id="IPR050109">
    <property type="entry name" value="HTH-type_TetR-like_transc_reg"/>
</dbReference>
<evidence type="ECO:0000256" key="2">
    <source>
        <dbReference type="ARBA" id="ARBA00023125"/>
    </source>
</evidence>
<feature type="region of interest" description="Disordered" evidence="5">
    <location>
        <begin position="232"/>
        <end position="252"/>
    </location>
</feature>
<feature type="compositionally biased region" description="Gly residues" evidence="5">
    <location>
        <begin position="237"/>
        <end position="246"/>
    </location>
</feature>
<dbReference type="Pfam" id="PF00440">
    <property type="entry name" value="TetR_N"/>
    <property type="match status" value="1"/>
</dbReference>
<feature type="domain" description="HTH tetR-type" evidence="6">
    <location>
        <begin position="17"/>
        <end position="77"/>
    </location>
</feature>
<dbReference type="PROSITE" id="PS50977">
    <property type="entry name" value="HTH_TETR_2"/>
    <property type="match status" value="1"/>
</dbReference>
<dbReference type="Gene3D" id="1.10.357.10">
    <property type="entry name" value="Tetracycline Repressor, domain 2"/>
    <property type="match status" value="1"/>
</dbReference>
<dbReference type="AlphaFoldDB" id="A0A7X0TXC7"/>
<dbReference type="Pfam" id="PF16859">
    <property type="entry name" value="TetR_C_11"/>
    <property type="match status" value="1"/>
</dbReference>
<dbReference type="SUPFAM" id="SSF48498">
    <property type="entry name" value="Tetracyclin repressor-like, C-terminal domain"/>
    <property type="match status" value="1"/>
</dbReference>
<dbReference type="PRINTS" id="PR00455">
    <property type="entry name" value="HTHTETR"/>
</dbReference>
<dbReference type="InterPro" id="IPR011075">
    <property type="entry name" value="TetR_C"/>
</dbReference>
<evidence type="ECO:0000256" key="4">
    <source>
        <dbReference type="PROSITE-ProRule" id="PRU00335"/>
    </source>
</evidence>
<dbReference type="GO" id="GO:0045892">
    <property type="term" value="P:negative regulation of DNA-templated transcription"/>
    <property type="evidence" value="ECO:0007669"/>
    <property type="project" value="UniProtKB-ARBA"/>
</dbReference>
<keyword evidence="1" id="KW-0805">Transcription regulation</keyword>
<dbReference type="PANTHER" id="PTHR30055:SF148">
    <property type="entry name" value="TETR-FAMILY TRANSCRIPTIONAL REGULATOR"/>
    <property type="match status" value="1"/>
</dbReference>
<evidence type="ECO:0000256" key="3">
    <source>
        <dbReference type="ARBA" id="ARBA00023163"/>
    </source>
</evidence>
<dbReference type="InterPro" id="IPR009057">
    <property type="entry name" value="Homeodomain-like_sf"/>
</dbReference>
<keyword evidence="3" id="KW-0804">Transcription</keyword>
<keyword evidence="2 4" id="KW-0238">DNA-binding</keyword>
<dbReference type="RefSeq" id="WP_185102080.1">
    <property type="nucleotide sequence ID" value="NZ_BAAAXY010000304.1"/>
</dbReference>
<dbReference type="InterPro" id="IPR001647">
    <property type="entry name" value="HTH_TetR"/>
</dbReference>
<evidence type="ECO:0000259" key="6">
    <source>
        <dbReference type="PROSITE" id="PS50977"/>
    </source>
</evidence>
<comment type="caution">
    <text evidence="7">The sequence shown here is derived from an EMBL/GenBank/DDBJ whole genome shotgun (WGS) entry which is preliminary data.</text>
</comment>
<evidence type="ECO:0000256" key="1">
    <source>
        <dbReference type="ARBA" id="ARBA00023015"/>
    </source>
</evidence>
<feature type="DNA-binding region" description="H-T-H motif" evidence="4">
    <location>
        <begin position="40"/>
        <end position="59"/>
    </location>
</feature>
<keyword evidence="8" id="KW-1185">Reference proteome</keyword>
<accession>A0A7X0TXC7</accession>
<dbReference type="PANTHER" id="PTHR30055">
    <property type="entry name" value="HTH-TYPE TRANSCRIPTIONAL REGULATOR RUTR"/>
    <property type="match status" value="1"/>
</dbReference>
<dbReference type="GO" id="GO:0003700">
    <property type="term" value="F:DNA-binding transcription factor activity"/>
    <property type="evidence" value="ECO:0007669"/>
    <property type="project" value="TreeGrafter"/>
</dbReference>
<dbReference type="SUPFAM" id="SSF46689">
    <property type="entry name" value="Homeodomain-like"/>
    <property type="match status" value="1"/>
</dbReference>
<gene>
    <name evidence="7" type="ORF">HD593_002237</name>
</gene>
<dbReference type="FunFam" id="1.10.10.60:FF:000141">
    <property type="entry name" value="TetR family transcriptional regulator"/>
    <property type="match status" value="1"/>
</dbReference>
<evidence type="ECO:0000313" key="7">
    <source>
        <dbReference type="EMBL" id="MBB6547442.1"/>
    </source>
</evidence>
<reference evidence="7 8" key="1">
    <citation type="submission" date="2020-08" db="EMBL/GenBank/DDBJ databases">
        <title>Sequencing the genomes of 1000 actinobacteria strains.</title>
        <authorList>
            <person name="Klenk H.-P."/>
        </authorList>
    </citation>
    <scope>NUCLEOTIDE SEQUENCE [LARGE SCALE GENOMIC DNA]</scope>
    <source>
        <strain evidence="7 8">DSM 43768</strain>
    </source>
</reference>
<dbReference type="InterPro" id="IPR036271">
    <property type="entry name" value="Tet_transcr_reg_TetR-rel_C_sf"/>
</dbReference>
<dbReference type="EMBL" id="JACHMI010000001">
    <property type="protein sequence ID" value="MBB6547442.1"/>
    <property type="molecule type" value="Genomic_DNA"/>
</dbReference>
<dbReference type="Proteomes" id="UP000565579">
    <property type="component" value="Unassembled WGS sequence"/>
</dbReference>
<dbReference type="Gene3D" id="1.10.10.60">
    <property type="entry name" value="Homeodomain-like"/>
    <property type="match status" value="1"/>
</dbReference>
<dbReference type="GO" id="GO:0000976">
    <property type="term" value="F:transcription cis-regulatory region binding"/>
    <property type="evidence" value="ECO:0007669"/>
    <property type="project" value="TreeGrafter"/>
</dbReference>
<evidence type="ECO:0000256" key="5">
    <source>
        <dbReference type="SAM" id="MobiDB-lite"/>
    </source>
</evidence>